<dbReference type="AlphaFoldDB" id="A0A511FCG2"/>
<sequence length="290" mass="30195">MQFTPKLARGGRTAIEAALPRLLQPGETPVLGANGTYFRRMQLLLLVTDRRVLGLDAGGGIRVTVPAAEVTRAELNARNLVVTLTTPEAHTAVGALAHASEWDDLLAALESACPRLRRREPDPEVAPPSSGPADAAPPRAPVPASSIAAELTQLATLHAGGALSDAEFEAAKRAALGHVSAAAAPPAPPAPVPVAAPRRGRAVKEMQRTCRGDGTVWFVPLDVARYRPPSRMLTGGLKMQEFAATGLLTGDGATASTQLGRIEAQTARAQAARQCPTCGSQAFTEAVVKH</sequence>
<accession>A0A511FCG2</accession>
<organism evidence="2 4">
    <name type="scientific">Cellulomonas hominis</name>
    <dbReference type="NCBI Taxonomy" id="156981"/>
    <lineage>
        <taxon>Bacteria</taxon>
        <taxon>Bacillati</taxon>
        <taxon>Actinomycetota</taxon>
        <taxon>Actinomycetes</taxon>
        <taxon>Micrococcales</taxon>
        <taxon>Cellulomonadaceae</taxon>
        <taxon>Cellulomonas</taxon>
    </lineage>
</organism>
<gene>
    <name evidence="2" type="ORF">CHO01_20560</name>
    <name evidence="3" type="ORF">HNR08_000872</name>
</gene>
<dbReference type="EMBL" id="JACHDN010000001">
    <property type="protein sequence ID" value="MBB5472136.1"/>
    <property type="molecule type" value="Genomic_DNA"/>
</dbReference>
<evidence type="ECO:0008006" key="6">
    <source>
        <dbReference type="Google" id="ProtNLM"/>
    </source>
</evidence>
<evidence type="ECO:0000313" key="5">
    <source>
        <dbReference type="Proteomes" id="UP000564629"/>
    </source>
</evidence>
<evidence type="ECO:0000313" key="3">
    <source>
        <dbReference type="EMBL" id="MBB5472136.1"/>
    </source>
</evidence>
<evidence type="ECO:0000256" key="1">
    <source>
        <dbReference type="SAM" id="MobiDB-lite"/>
    </source>
</evidence>
<dbReference type="EMBL" id="BJVQ01000026">
    <property type="protein sequence ID" value="GEL46940.1"/>
    <property type="molecule type" value="Genomic_DNA"/>
</dbReference>
<evidence type="ECO:0000313" key="4">
    <source>
        <dbReference type="Proteomes" id="UP000321723"/>
    </source>
</evidence>
<feature type="compositionally biased region" description="Low complexity" evidence="1">
    <location>
        <begin position="131"/>
        <end position="143"/>
    </location>
</feature>
<reference evidence="2 4" key="1">
    <citation type="submission" date="2019-07" db="EMBL/GenBank/DDBJ databases">
        <title>Whole genome shotgun sequence of Cellulomonas hominis NBRC 16055.</title>
        <authorList>
            <person name="Hosoyama A."/>
            <person name="Uohara A."/>
            <person name="Ohji S."/>
            <person name="Ichikawa N."/>
        </authorList>
    </citation>
    <scope>NUCLEOTIDE SEQUENCE [LARGE SCALE GENOMIC DNA]</scope>
    <source>
        <strain evidence="2 4">NBRC 16055</strain>
    </source>
</reference>
<dbReference type="RefSeq" id="WP_146837542.1">
    <property type="nucleotide sequence ID" value="NZ_BJVQ01000026.1"/>
</dbReference>
<dbReference type="Proteomes" id="UP000321723">
    <property type="component" value="Unassembled WGS sequence"/>
</dbReference>
<keyword evidence="4" id="KW-1185">Reference proteome</keyword>
<reference evidence="3 5" key="2">
    <citation type="submission" date="2020-08" db="EMBL/GenBank/DDBJ databases">
        <title>Sequencing the genomes of 1000 actinobacteria strains.</title>
        <authorList>
            <person name="Klenk H.-P."/>
        </authorList>
    </citation>
    <scope>NUCLEOTIDE SEQUENCE [LARGE SCALE GENOMIC DNA]</scope>
    <source>
        <strain evidence="3 5">DSM 9581</strain>
    </source>
</reference>
<evidence type="ECO:0000313" key="2">
    <source>
        <dbReference type="EMBL" id="GEL46940.1"/>
    </source>
</evidence>
<feature type="region of interest" description="Disordered" evidence="1">
    <location>
        <begin position="118"/>
        <end position="143"/>
    </location>
</feature>
<protein>
    <recommendedName>
        <fullName evidence="6">SHOCT domain-containing protein</fullName>
    </recommendedName>
</protein>
<proteinExistence type="predicted"/>
<comment type="caution">
    <text evidence="2">The sequence shown here is derived from an EMBL/GenBank/DDBJ whole genome shotgun (WGS) entry which is preliminary data.</text>
</comment>
<dbReference type="Proteomes" id="UP000564629">
    <property type="component" value="Unassembled WGS sequence"/>
</dbReference>
<name>A0A511FCG2_9CELL</name>